<keyword evidence="2" id="KW-1185">Reference proteome</keyword>
<dbReference type="AlphaFoldDB" id="A0AAV7GKF8"/>
<accession>A0AAV7GKF8</accession>
<proteinExistence type="predicted"/>
<protein>
    <submittedName>
        <fullName evidence="1">Uncharacterized protein</fullName>
    </submittedName>
</protein>
<organism evidence="1 2">
    <name type="scientific">Dendrobium chrysotoxum</name>
    <name type="common">Orchid</name>
    <dbReference type="NCBI Taxonomy" id="161865"/>
    <lineage>
        <taxon>Eukaryota</taxon>
        <taxon>Viridiplantae</taxon>
        <taxon>Streptophyta</taxon>
        <taxon>Embryophyta</taxon>
        <taxon>Tracheophyta</taxon>
        <taxon>Spermatophyta</taxon>
        <taxon>Magnoliopsida</taxon>
        <taxon>Liliopsida</taxon>
        <taxon>Asparagales</taxon>
        <taxon>Orchidaceae</taxon>
        <taxon>Epidendroideae</taxon>
        <taxon>Malaxideae</taxon>
        <taxon>Dendrobiinae</taxon>
        <taxon>Dendrobium</taxon>
    </lineage>
</organism>
<evidence type="ECO:0000313" key="1">
    <source>
        <dbReference type="EMBL" id="KAH0456991.1"/>
    </source>
</evidence>
<dbReference type="Proteomes" id="UP000775213">
    <property type="component" value="Unassembled WGS sequence"/>
</dbReference>
<gene>
    <name evidence="1" type="ORF">IEQ34_014898</name>
</gene>
<name>A0AAV7GKF8_DENCH</name>
<sequence length="62" mass="7008">MSSSSAPTTSPSTEHEILLEKLEVFKVQDRGDKRGRKILRIIGKFFPGKFLSQSIVFHGFDL</sequence>
<dbReference type="EMBL" id="JAGFBR010000013">
    <property type="protein sequence ID" value="KAH0456991.1"/>
    <property type="molecule type" value="Genomic_DNA"/>
</dbReference>
<evidence type="ECO:0000313" key="2">
    <source>
        <dbReference type="Proteomes" id="UP000775213"/>
    </source>
</evidence>
<reference evidence="1 2" key="1">
    <citation type="journal article" date="2021" name="Hortic Res">
        <title>Chromosome-scale assembly of the Dendrobium chrysotoxum genome enhances the understanding of orchid evolution.</title>
        <authorList>
            <person name="Zhang Y."/>
            <person name="Zhang G.Q."/>
            <person name="Zhang D."/>
            <person name="Liu X.D."/>
            <person name="Xu X.Y."/>
            <person name="Sun W.H."/>
            <person name="Yu X."/>
            <person name="Zhu X."/>
            <person name="Wang Z.W."/>
            <person name="Zhao X."/>
            <person name="Zhong W.Y."/>
            <person name="Chen H."/>
            <person name="Yin W.L."/>
            <person name="Huang T."/>
            <person name="Niu S.C."/>
            <person name="Liu Z.J."/>
        </authorList>
    </citation>
    <scope>NUCLEOTIDE SEQUENCE [LARGE SCALE GENOMIC DNA]</scope>
    <source>
        <strain evidence="1">Lindl</strain>
    </source>
</reference>
<comment type="caution">
    <text evidence="1">The sequence shown here is derived from an EMBL/GenBank/DDBJ whole genome shotgun (WGS) entry which is preliminary data.</text>
</comment>